<dbReference type="SMART" id="SM00355">
    <property type="entry name" value="ZnF_C2H2"/>
    <property type="match status" value="3"/>
</dbReference>
<dbReference type="Proteomes" id="UP001166286">
    <property type="component" value="Unassembled WGS sequence"/>
</dbReference>
<evidence type="ECO:0000313" key="3">
    <source>
        <dbReference type="EMBL" id="KAK0515687.1"/>
    </source>
</evidence>
<keyword evidence="4" id="KW-1185">Reference proteome</keyword>
<feature type="region of interest" description="Disordered" evidence="1">
    <location>
        <begin position="484"/>
        <end position="507"/>
    </location>
</feature>
<proteinExistence type="predicted"/>
<feature type="compositionally biased region" description="Basic and acidic residues" evidence="1">
    <location>
        <begin position="268"/>
        <end position="283"/>
    </location>
</feature>
<dbReference type="InterPro" id="IPR051061">
    <property type="entry name" value="Zinc_finger_trans_reg"/>
</dbReference>
<feature type="compositionally biased region" description="Acidic residues" evidence="1">
    <location>
        <begin position="642"/>
        <end position="651"/>
    </location>
</feature>
<feature type="domain" description="C2H2-type" evidence="2">
    <location>
        <begin position="579"/>
        <end position="608"/>
    </location>
</feature>
<dbReference type="PANTHER" id="PTHR46179">
    <property type="entry name" value="ZINC FINGER PROTEIN"/>
    <property type="match status" value="1"/>
</dbReference>
<evidence type="ECO:0000313" key="4">
    <source>
        <dbReference type="Proteomes" id="UP001166286"/>
    </source>
</evidence>
<feature type="region of interest" description="Disordered" evidence="1">
    <location>
        <begin position="612"/>
        <end position="651"/>
    </location>
</feature>
<dbReference type="GO" id="GO:0005634">
    <property type="term" value="C:nucleus"/>
    <property type="evidence" value="ECO:0007669"/>
    <property type="project" value="TreeGrafter"/>
</dbReference>
<reference evidence="3" key="1">
    <citation type="submission" date="2023-03" db="EMBL/GenBank/DDBJ databases">
        <title>Complete genome of Cladonia borealis.</title>
        <authorList>
            <person name="Park H."/>
        </authorList>
    </citation>
    <scope>NUCLEOTIDE SEQUENCE</scope>
    <source>
        <strain evidence="3">ANT050790</strain>
    </source>
</reference>
<feature type="region of interest" description="Disordered" evidence="1">
    <location>
        <begin position="261"/>
        <end position="292"/>
    </location>
</feature>
<dbReference type="EMBL" id="JAFEKC020000003">
    <property type="protein sequence ID" value="KAK0515687.1"/>
    <property type="molecule type" value="Genomic_DNA"/>
</dbReference>
<dbReference type="InterPro" id="IPR013087">
    <property type="entry name" value="Znf_C2H2_type"/>
</dbReference>
<gene>
    <name evidence="3" type="ORF">JMJ35_001721</name>
</gene>
<dbReference type="Gene3D" id="3.30.160.60">
    <property type="entry name" value="Classic Zinc Finger"/>
    <property type="match status" value="1"/>
</dbReference>
<sequence>MAPCSLYSAIKLACLVQRAKDRLKSYIERYLPQSKPDKSPYSPKLQTRACKTISSAFKARSRSSSFIGRIRCVLAQKRRSDIPSLFDELDLHIQPGALPLRVISANDYLFIGHDFHLASLTSSIDKLYDIHALTTALLARLQDYSGSNIQQIYDGANDGLLYDDLEGGKFMANLEHLLHCLKQIALDGILRNYLTIVEAHFLHWHHYWQYRKRIDEGWFAEWPNGQRPLSTTWPWNVKPSLLVLWGVCWMFYGSSGYNTRTTRNRRGPVSEDIRTGQTAEHHQPQLSQQQHLSAAYEFPTHTDQVATPNNSQAWAASTPSFYPNFSWPHPHQASSHARRANNPSRLAYGPGSPYITSTSNVSSDLFPAASTGFWPYCQGINQDPSPAYAPTYPPWQSAYNTGENLVTTSQRSRSDPNIQSYGPPPEVANPQATAGSLSSLGFGLGLPMQNYPSPHSDVSRQTTSSCLSVVPGAMMSPSMPLVASPSVAGSLNSHQSSRRSQEPPRNTEGLMYCDNIECAEQPPVFARKCEWTKHMDKHNRPYVCEERGCENIKGFTYSGGLSRHQREVHRQHGGPKASCHCPHKDCKRSTGVGFSRKENLYEHLRRVHRDVGADQMEEPNTPSNEVSFVSGTRKRRRAAPAEDQDDENDLEQEVKKLRKELQEKDNRLERLEQVVARLQSSQQK</sequence>
<feature type="domain" description="C2H2-type" evidence="2">
    <location>
        <begin position="542"/>
        <end position="569"/>
    </location>
</feature>
<protein>
    <recommendedName>
        <fullName evidence="2">C2H2-type domain-containing protein</fullName>
    </recommendedName>
</protein>
<dbReference type="GO" id="GO:0006357">
    <property type="term" value="P:regulation of transcription by RNA polymerase II"/>
    <property type="evidence" value="ECO:0007669"/>
    <property type="project" value="TreeGrafter"/>
</dbReference>
<organism evidence="3 4">
    <name type="scientific">Cladonia borealis</name>
    <dbReference type="NCBI Taxonomy" id="184061"/>
    <lineage>
        <taxon>Eukaryota</taxon>
        <taxon>Fungi</taxon>
        <taxon>Dikarya</taxon>
        <taxon>Ascomycota</taxon>
        <taxon>Pezizomycotina</taxon>
        <taxon>Lecanoromycetes</taxon>
        <taxon>OSLEUM clade</taxon>
        <taxon>Lecanoromycetidae</taxon>
        <taxon>Lecanorales</taxon>
        <taxon>Lecanorineae</taxon>
        <taxon>Cladoniaceae</taxon>
        <taxon>Cladonia</taxon>
    </lineage>
</organism>
<dbReference type="Pfam" id="PF26176">
    <property type="entry name" value="zf_C2H2_17_2"/>
    <property type="match status" value="1"/>
</dbReference>
<evidence type="ECO:0000256" key="1">
    <source>
        <dbReference type="SAM" id="MobiDB-lite"/>
    </source>
</evidence>
<accession>A0AA39R6A4</accession>
<dbReference type="AlphaFoldDB" id="A0AA39R6A4"/>
<name>A0AA39R6A4_9LECA</name>
<feature type="domain" description="C2H2-type" evidence="2">
    <location>
        <begin position="511"/>
        <end position="538"/>
    </location>
</feature>
<feature type="compositionally biased region" description="Polar residues" evidence="1">
    <location>
        <begin position="618"/>
        <end position="630"/>
    </location>
</feature>
<feature type="region of interest" description="Disordered" evidence="1">
    <location>
        <begin position="406"/>
        <end position="435"/>
    </location>
</feature>
<dbReference type="InterPro" id="IPR059095">
    <property type="entry name" value="Znf_C2H2_17_2nd"/>
</dbReference>
<evidence type="ECO:0000259" key="2">
    <source>
        <dbReference type="SMART" id="SM00355"/>
    </source>
</evidence>
<dbReference type="PANTHER" id="PTHR46179:SF24">
    <property type="entry name" value="C2H2-TYPE DOMAIN-CONTAINING PROTEIN"/>
    <property type="match status" value="1"/>
</dbReference>
<feature type="compositionally biased region" description="Polar residues" evidence="1">
    <location>
        <begin position="406"/>
        <end position="420"/>
    </location>
</feature>
<comment type="caution">
    <text evidence="3">The sequence shown here is derived from an EMBL/GenBank/DDBJ whole genome shotgun (WGS) entry which is preliminary data.</text>
</comment>